<gene>
    <name evidence="1" type="ORF">WMW72_12235</name>
</gene>
<dbReference type="Proteomes" id="UP001469365">
    <property type="component" value="Unassembled WGS sequence"/>
</dbReference>
<evidence type="ECO:0000313" key="1">
    <source>
        <dbReference type="EMBL" id="MEK8128676.1"/>
    </source>
</evidence>
<dbReference type="RefSeq" id="WP_341415752.1">
    <property type="nucleotide sequence ID" value="NZ_JBBPCC010000006.1"/>
</dbReference>
<evidence type="ECO:0000313" key="2">
    <source>
        <dbReference type="Proteomes" id="UP001469365"/>
    </source>
</evidence>
<comment type="caution">
    <text evidence="1">The sequence shown here is derived from an EMBL/GenBank/DDBJ whole genome shotgun (WGS) entry which is preliminary data.</text>
</comment>
<dbReference type="EMBL" id="JBBPCC010000006">
    <property type="protein sequence ID" value="MEK8128676.1"/>
    <property type="molecule type" value="Genomic_DNA"/>
</dbReference>
<accession>A0ABU9DII3</accession>
<protein>
    <submittedName>
        <fullName evidence="1">Uncharacterized protein</fullName>
    </submittedName>
</protein>
<reference evidence="1 2" key="1">
    <citation type="submission" date="2024-04" db="EMBL/GenBank/DDBJ databases">
        <title>draft genome sequnece of Paenibacillus filicis.</title>
        <authorList>
            <person name="Kim D.-U."/>
        </authorList>
    </citation>
    <scope>NUCLEOTIDE SEQUENCE [LARGE SCALE GENOMIC DNA]</scope>
    <source>
        <strain evidence="1 2">KACC14197</strain>
    </source>
</reference>
<name>A0ABU9DII3_9BACL</name>
<sequence length="50" mass="5886">MKKQIVITYDIITGDVEVENQDELTHFEIAAMLAYANMLLTQDWIQRKDE</sequence>
<keyword evidence="2" id="KW-1185">Reference proteome</keyword>
<proteinExistence type="predicted"/>
<organism evidence="1 2">
    <name type="scientific">Paenibacillus filicis</name>
    <dbReference type="NCBI Taxonomy" id="669464"/>
    <lineage>
        <taxon>Bacteria</taxon>
        <taxon>Bacillati</taxon>
        <taxon>Bacillota</taxon>
        <taxon>Bacilli</taxon>
        <taxon>Bacillales</taxon>
        <taxon>Paenibacillaceae</taxon>
        <taxon>Paenibacillus</taxon>
    </lineage>
</organism>